<dbReference type="Gene3D" id="3.20.20.80">
    <property type="entry name" value="Glycosidases"/>
    <property type="match status" value="1"/>
</dbReference>
<dbReference type="EMBL" id="OGTW01000192">
    <property type="protein sequence ID" value="SPB29563.1"/>
    <property type="molecule type" value="Genomic_DNA"/>
</dbReference>
<proteinExistence type="predicted"/>
<organism evidence="2">
    <name type="scientific">Lactococcus lactis</name>
    <dbReference type="NCBI Taxonomy" id="1358"/>
    <lineage>
        <taxon>Bacteria</taxon>
        <taxon>Bacillati</taxon>
        <taxon>Bacillota</taxon>
        <taxon>Bacilli</taxon>
        <taxon>Lactobacillales</taxon>
        <taxon>Streptococcaceae</taxon>
        <taxon>Lactococcus</taxon>
    </lineage>
</organism>
<reference evidence="2" key="1">
    <citation type="submission" date="2018-01" db="EMBL/GenBank/DDBJ databases">
        <authorList>
            <person name="Gaut B.S."/>
            <person name="Morton B.R."/>
            <person name="Clegg M.T."/>
            <person name="Duvall M.R."/>
        </authorList>
    </citation>
    <scope>NUCLEOTIDE SEQUENCE</scope>
    <source>
        <strain evidence="2">Lactococcus lactis</strain>
    </source>
</reference>
<dbReference type="EMBL" id="OGTW02000192">
    <property type="protein sequence ID" value="SPS13103.1"/>
    <property type="molecule type" value="Genomic_DNA"/>
</dbReference>
<dbReference type="EC" id="3.2.1.70" evidence="2"/>
<protein>
    <submittedName>
        <fullName evidence="2">Glucan 1,6-alpha-glucosidase</fullName>
        <ecNumber evidence="2">3.2.1.70</ecNumber>
    </submittedName>
</protein>
<keyword evidence="2" id="KW-0326">Glycosidase</keyword>
<dbReference type="InterPro" id="IPR013780">
    <property type="entry name" value="Glyco_hydro_b"/>
</dbReference>
<reference evidence="4" key="3">
    <citation type="submission" date="2018-05" db="EMBL/GenBank/DDBJ databases">
        <authorList>
            <person name="Duru I."/>
        </authorList>
    </citation>
    <scope>NUCLEOTIDE SEQUENCE [LARGE SCALE GENOMIC DNA]</scope>
</reference>
<dbReference type="Proteomes" id="UP000279235">
    <property type="component" value="Unassembled WGS sequence"/>
</dbReference>
<dbReference type="SUPFAM" id="SSF51445">
    <property type="entry name" value="(Trans)glycosidases"/>
    <property type="match status" value="1"/>
</dbReference>
<dbReference type="InterPro" id="IPR006047">
    <property type="entry name" value="GH13_cat_dom"/>
</dbReference>
<dbReference type="GO" id="GO:0043896">
    <property type="term" value="F:glucan 1,6-alpha-glucosidase activity"/>
    <property type="evidence" value="ECO:0007669"/>
    <property type="project" value="UniProtKB-EC"/>
</dbReference>
<evidence type="ECO:0000259" key="1">
    <source>
        <dbReference type="Pfam" id="PF00128"/>
    </source>
</evidence>
<sequence>MQWTSDEKAGFTKGKAWLSINPNTKIINADQAVSDSNSVFYTYQKLIKLRHQENWLIEGDFELLESADEIFAYLRKTTTRTFLVVANLSNSSQRFESSFVKKNEIISNDSFPDLLTDIEI</sequence>
<name>A0A2X0PNX9_9LACT</name>
<accession>A0A2X0PNX9</accession>
<dbReference type="AlphaFoldDB" id="A0A2X0PNX9"/>
<dbReference type="Gene3D" id="2.60.40.1180">
    <property type="entry name" value="Golgi alpha-mannosidase II"/>
    <property type="match status" value="1"/>
</dbReference>
<evidence type="ECO:0000313" key="3">
    <source>
        <dbReference type="EMBL" id="SPS13103.1"/>
    </source>
</evidence>
<reference evidence="3" key="2">
    <citation type="submission" date="2018-05" db="EMBL/GenBank/DDBJ databases">
        <authorList>
            <person name="Lanie J.A."/>
            <person name="Ng W.-L."/>
            <person name="Kazmierczak K.M."/>
            <person name="Andrzejewski T.M."/>
            <person name="Davidsen T.M."/>
            <person name="Wayne K.J."/>
            <person name="Tettelin H."/>
            <person name="Glass J.I."/>
            <person name="Rusch D."/>
            <person name="Podicherti R."/>
            <person name="Tsui H.-C.T."/>
            <person name="Winkler M.E."/>
        </authorList>
    </citation>
    <scope>NUCLEOTIDE SEQUENCE</scope>
    <source>
        <strain evidence="3">Lactococcus lactis</strain>
    </source>
</reference>
<dbReference type="PANTHER" id="PTHR10357:SF179">
    <property type="entry name" value="NEUTRAL AND BASIC AMINO ACID TRANSPORT PROTEIN RBAT"/>
    <property type="match status" value="1"/>
</dbReference>
<feature type="domain" description="Glycosyl hydrolase family 13 catalytic" evidence="1">
    <location>
        <begin position="1"/>
        <end position="59"/>
    </location>
</feature>
<evidence type="ECO:0000313" key="4">
    <source>
        <dbReference type="Proteomes" id="UP000279235"/>
    </source>
</evidence>
<evidence type="ECO:0000313" key="2">
    <source>
        <dbReference type="EMBL" id="SPB29563.1"/>
    </source>
</evidence>
<keyword evidence="2" id="KW-0378">Hydrolase</keyword>
<dbReference type="Pfam" id="PF00128">
    <property type="entry name" value="Alpha-amylase"/>
    <property type="match status" value="1"/>
</dbReference>
<dbReference type="PANTHER" id="PTHR10357">
    <property type="entry name" value="ALPHA-AMYLASE FAMILY MEMBER"/>
    <property type="match status" value="1"/>
</dbReference>
<gene>
    <name evidence="2" type="primary">dexB_2</name>
    <name evidence="2" type="ORF">AMHIJAGA_03072</name>
</gene>
<dbReference type="InterPro" id="IPR017853">
    <property type="entry name" value="GH"/>
</dbReference>
<dbReference type="GO" id="GO:0009313">
    <property type="term" value="P:oligosaccharide catabolic process"/>
    <property type="evidence" value="ECO:0007669"/>
    <property type="project" value="TreeGrafter"/>
</dbReference>
<dbReference type="GO" id="GO:0004556">
    <property type="term" value="F:alpha-amylase activity"/>
    <property type="evidence" value="ECO:0007669"/>
    <property type="project" value="TreeGrafter"/>
</dbReference>
<dbReference type="SUPFAM" id="SSF51011">
    <property type="entry name" value="Glycosyl hydrolase domain"/>
    <property type="match status" value="1"/>
</dbReference>